<dbReference type="Proteomes" id="UP000249620">
    <property type="component" value="Unassembled WGS sequence"/>
</dbReference>
<reference evidence="2 3" key="1">
    <citation type="submission" date="2018-06" db="EMBL/GenBank/DDBJ databases">
        <title>Genomic Encyclopedia of Type Strains, Phase III (KMG-III): the genomes of soil and plant-associated and newly described type strains.</title>
        <authorList>
            <person name="Whitman W."/>
        </authorList>
    </citation>
    <scope>NUCLEOTIDE SEQUENCE [LARGE SCALE GENOMIC DNA]</scope>
    <source>
        <strain evidence="2 3">CGMCC 1.12398</strain>
    </source>
</reference>
<sequence length="828" mass="91913">MGSFYKKIFFEKITRRLPYLFIFYCVSVMAQGEANIWYFGGNAGLNFNNNPPTPLLDLPAGGMFSSEGCSTISDSDGNLLFYTNGEKVWNRIFQIMSNGDNLAGHNSSSQSSAIIPYPGTYNFIKKRFDRYFLVTLDDYSADAPVAADKGVRFSEIDMNLDNGLGAVTVNKNSHLFGTTTTEKVCVVPHSNGCDYWVICKVVDSNDFYTYRVSSSGFNTVPVISTTSLFVDARPGQMKVSPNHKLLSFTVPTSSIYYGFYVFNFDNNTGLITDKFTDRTSGENQYGTEFSPDSKVLYKCSGRRIYQYDVTTNSNSDFIASKTTIMSSTNGLLSMQLAPDEKIYIARPILNSPNGRIGVINNPNLLGLNCDYVAEQQYIGGGISLAGLPNQLNYLVPHNSIVIENELCNGLQLSLENNNNINSYNWQLAYANNPLVIIGTSTDSNPTLQFPIPNEDYVITCSIISDCYSNTYKLLFTPNDLNYSTPIFNFSTLTYCQNQVPDTLPLTSVDGIAGTWQPSSVNTTNIGITTYTFTPNQGQCANPITINVEINSEISINFTDVSICEGQSIAFPSTNNVSGVWVPAIVSNTNSNTYTFIPDEGCFNSAQWTVVVNQNNNISFEDTAVCYGGIITFPNTNGIIGTWSPTSISNTQSGIYTFTPNNSCSPPATWQVLVVESFSNLTISTYNTTIIANVDNVNSLLLYQLNNGNFQDSNTFENVNPGCHTVNVTDIYGCTNLSSSVFVFDYPKFFSPNNDGYNDFWNVFLENSDTTLSIFDRYGKLLKQIRQDEVGWDGTYNGYKLPSTDYWFVLDYDECGIKRTFKSHFTLIR</sequence>
<dbReference type="Gene3D" id="2.60.40.1220">
    <property type="match status" value="1"/>
</dbReference>
<dbReference type="OrthoDB" id="9765926at2"/>
<keyword evidence="3" id="KW-1185">Reference proteome</keyword>
<proteinExistence type="predicted"/>
<evidence type="ECO:0000256" key="1">
    <source>
        <dbReference type="ARBA" id="ARBA00022729"/>
    </source>
</evidence>
<dbReference type="AlphaFoldDB" id="A0A327YRR6"/>
<dbReference type="Pfam" id="PF13585">
    <property type="entry name" value="CHU_C"/>
    <property type="match status" value="1"/>
</dbReference>
<name>A0A327YRR6_9FLAO</name>
<dbReference type="NCBIfam" id="TIGR04131">
    <property type="entry name" value="Bac_Flav_CTERM"/>
    <property type="match status" value="1"/>
</dbReference>
<accession>A0A327YRR6</accession>
<dbReference type="InterPro" id="IPR026341">
    <property type="entry name" value="T9SS_type_B"/>
</dbReference>
<keyword evidence="1" id="KW-0732">Signal</keyword>
<gene>
    <name evidence="2" type="ORF">B0I03_10358</name>
</gene>
<dbReference type="SUPFAM" id="SSF63829">
    <property type="entry name" value="Calcium-dependent phosphotriesterase"/>
    <property type="match status" value="1"/>
</dbReference>
<dbReference type="InterPro" id="IPR014755">
    <property type="entry name" value="Cu-Rt/internalin_Ig-like"/>
</dbReference>
<evidence type="ECO:0000313" key="3">
    <source>
        <dbReference type="Proteomes" id="UP000249620"/>
    </source>
</evidence>
<comment type="caution">
    <text evidence="2">The sequence shown here is derived from an EMBL/GenBank/DDBJ whole genome shotgun (WGS) entry which is preliminary data.</text>
</comment>
<evidence type="ECO:0000313" key="2">
    <source>
        <dbReference type="EMBL" id="RAK23593.1"/>
    </source>
</evidence>
<dbReference type="EMBL" id="QLMI01000003">
    <property type="protein sequence ID" value="RAK23593.1"/>
    <property type="molecule type" value="Genomic_DNA"/>
</dbReference>
<protein>
    <submittedName>
        <fullName evidence="2">Gliding motility-associated-like protein</fullName>
    </submittedName>
</protein>
<organism evidence="2 3">
    <name type="scientific">Flavobacterium aquaticum</name>
    <dbReference type="NCBI Taxonomy" id="1236486"/>
    <lineage>
        <taxon>Bacteria</taxon>
        <taxon>Pseudomonadati</taxon>
        <taxon>Bacteroidota</taxon>
        <taxon>Flavobacteriia</taxon>
        <taxon>Flavobacteriales</taxon>
        <taxon>Flavobacteriaceae</taxon>
        <taxon>Flavobacterium</taxon>
    </lineage>
</organism>